<dbReference type="Pfam" id="PF07725">
    <property type="entry name" value="LRR_3"/>
    <property type="match status" value="1"/>
</dbReference>
<dbReference type="Pfam" id="PF23282">
    <property type="entry name" value="WHD_ROQ1"/>
    <property type="match status" value="1"/>
</dbReference>
<organism evidence="10 11">
    <name type="scientific">Microthlaspi erraticum</name>
    <dbReference type="NCBI Taxonomy" id="1685480"/>
    <lineage>
        <taxon>Eukaryota</taxon>
        <taxon>Viridiplantae</taxon>
        <taxon>Streptophyta</taxon>
        <taxon>Embryophyta</taxon>
        <taxon>Tracheophyta</taxon>
        <taxon>Spermatophyta</taxon>
        <taxon>Magnoliopsida</taxon>
        <taxon>eudicotyledons</taxon>
        <taxon>Gunneridae</taxon>
        <taxon>Pentapetalae</taxon>
        <taxon>rosids</taxon>
        <taxon>malvids</taxon>
        <taxon>Brassicales</taxon>
        <taxon>Brassicaceae</taxon>
        <taxon>Coluteocarpeae</taxon>
        <taxon>Microthlaspi</taxon>
    </lineage>
</organism>
<dbReference type="InterPro" id="IPR011713">
    <property type="entry name" value="Leu-rich_rpt_3"/>
</dbReference>
<evidence type="ECO:0000313" key="11">
    <source>
        <dbReference type="Proteomes" id="UP000467841"/>
    </source>
</evidence>
<dbReference type="GO" id="GO:0043531">
    <property type="term" value="F:ADP binding"/>
    <property type="evidence" value="ECO:0007669"/>
    <property type="project" value="InterPro"/>
</dbReference>
<dbReference type="SUPFAM" id="SSF52058">
    <property type="entry name" value="L domain-like"/>
    <property type="match status" value="1"/>
</dbReference>
<keyword evidence="8" id="KW-0472">Membrane</keyword>
<dbReference type="InterPro" id="IPR036390">
    <property type="entry name" value="WH_DNA-bd_sf"/>
</dbReference>
<keyword evidence="8" id="KW-1133">Transmembrane helix</keyword>
<dbReference type="Pfam" id="PF23598">
    <property type="entry name" value="LRR_14"/>
    <property type="match status" value="1"/>
</dbReference>
<comment type="caution">
    <text evidence="10">The sequence shown here is derived from an EMBL/GenBank/DDBJ whole genome shotgun (WGS) entry which is preliminary data.</text>
</comment>
<evidence type="ECO:0000256" key="1">
    <source>
        <dbReference type="ARBA" id="ARBA00011982"/>
    </source>
</evidence>
<dbReference type="PANTHER" id="PTHR11017:SF366">
    <property type="entry name" value="ADP-RIBOSYL CYCLASE_CYCLIC ADP-RIBOSE HYDROLASE"/>
    <property type="match status" value="1"/>
</dbReference>
<evidence type="ECO:0000256" key="6">
    <source>
        <dbReference type="ARBA" id="ARBA00023027"/>
    </source>
</evidence>
<dbReference type="InterPro" id="IPR044974">
    <property type="entry name" value="Disease_R_plants"/>
</dbReference>
<dbReference type="FunFam" id="1.10.8.430:FF:000002">
    <property type="entry name" value="Disease resistance protein (TIR-NBS-LRR class)"/>
    <property type="match status" value="1"/>
</dbReference>
<protein>
    <recommendedName>
        <fullName evidence="1">ADP-ribosyl cyclase/cyclic ADP-ribose hydrolase</fullName>
        <ecNumber evidence="1">3.2.2.6</ecNumber>
    </recommendedName>
</protein>
<evidence type="ECO:0000256" key="2">
    <source>
        <dbReference type="ARBA" id="ARBA00022614"/>
    </source>
</evidence>
<dbReference type="Gene3D" id="3.40.50.300">
    <property type="entry name" value="P-loop containing nucleotide triphosphate hydrolases"/>
    <property type="match status" value="1"/>
</dbReference>
<gene>
    <name evidence="10" type="ORF">MERR_LOCUS18295</name>
</gene>
<name>A0A6D2IWT1_9BRAS</name>
<dbReference type="PANTHER" id="PTHR11017">
    <property type="entry name" value="LEUCINE-RICH REPEAT-CONTAINING PROTEIN"/>
    <property type="match status" value="1"/>
</dbReference>
<proteinExistence type="predicted"/>
<keyword evidence="2" id="KW-0433">Leucine-rich repeat</keyword>
<evidence type="ECO:0000313" key="10">
    <source>
        <dbReference type="EMBL" id="CAA7031060.1"/>
    </source>
</evidence>
<dbReference type="SMART" id="SM00255">
    <property type="entry name" value="TIR"/>
    <property type="match status" value="1"/>
</dbReference>
<dbReference type="InterPro" id="IPR003593">
    <property type="entry name" value="AAA+_ATPase"/>
</dbReference>
<accession>A0A6D2IWT1</accession>
<dbReference type="FunFam" id="3.40.50.10140:FF:000007">
    <property type="entry name" value="Disease resistance protein (TIR-NBS-LRR class)"/>
    <property type="match status" value="1"/>
</dbReference>
<evidence type="ECO:0000256" key="8">
    <source>
        <dbReference type="SAM" id="Phobius"/>
    </source>
</evidence>
<comment type="catalytic activity">
    <reaction evidence="7">
        <text>NAD(+) + H2O = ADP-D-ribose + nicotinamide + H(+)</text>
        <dbReference type="Rhea" id="RHEA:16301"/>
        <dbReference type="ChEBI" id="CHEBI:15377"/>
        <dbReference type="ChEBI" id="CHEBI:15378"/>
        <dbReference type="ChEBI" id="CHEBI:17154"/>
        <dbReference type="ChEBI" id="CHEBI:57540"/>
        <dbReference type="ChEBI" id="CHEBI:57967"/>
        <dbReference type="EC" id="3.2.2.6"/>
    </reaction>
    <physiologicalReaction direction="left-to-right" evidence="7">
        <dbReference type="Rhea" id="RHEA:16302"/>
    </physiologicalReaction>
</comment>
<dbReference type="GO" id="GO:0061809">
    <property type="term" value="F:NAD+ nucleosidase activity, cyclic ADP-ribose generating"/>
    <property type="evidence" value="ECO:0007669"/>
    <property type="project" value="UniProtKB-EC"/>
</dbReference>
<feature type="domain" description="TIR" evidence="9">
    <location>
        <begin position="67"/>
        <end position="231"/>
    </location>
</feature>
<dbReference type="InterPro" id="IPR055414">
    <property type="entry name" value="LRR_R13L4/SHOC2-like"/>
</dbReference>
<dbReference type="Proteomes" id="UP000467841">
    <property type="component" value="Unassembled WGS sequence"/>
</dbReference>
<dbReference type="Gene3D" id="3.40.50.10140">
    <property type="entry name" value="Toll/interleukin-1 receptor homology (TIR) domain"/>
    <property type="match status" value="1"/>
</dbReference>
<keyword evidence="4" id="KW-0378">Hydrolase</keyword>
<dbReference type="Pfam" id="PF01582">
    <property type="entry name" value="TIR"/>
    <property type="match status" value="1"/>
</dbReference>
<dbReference type="Gene3D" id="3.80.10.10">
    <property type="entry name" value="Ribonuclease Inhibitor"/>
    <property type="match status" value="3"/>
</dbReference>
<dbReference type="InterPro" id="IPR058192">
    <property type="entry name" value="WHD_ROQ1-like"/>
</dbReference>
<keyword evidence="8" id="KW-0812">Transmembrane</keyword>
<dbReference type="InterPro" id="IPR035897">
    <property type="entry name" value="Toll_tir_struct_dom_sf"/>
</dbReference>
<dbReference type="SUPFAM" id="SSF46785">
    <property type="entry name" value="Winged helix' DNA-binding domain"/>
    <property type="match status" value="1"/>
</dbReference>
<dbReference type="Pfam" id="PF00931">
    <property type="entry name" value="NB-ARC"/>
    <property type="match status" value="1"/>
</dbReference>
<dbReference type="InterPro" id="IPR000157">
    <property type="entry name" value="TIR_dom"/>
</dbReference>
<sequence>MDSSVFLTFFSAAIGFFMSAAIGFFMIFRKLRSLQENKEIDSSYSSSVPSSSPSTQSVLPSSLSYNWTHDVFPSFHGEDVRIDLLSHIQKEFQRKGITPFDDNGIKRGESIGPELIRAIRGSKIAIVLLSRNYASSKWCLDELVEIMKCREELGQTVLAIFYRVDPSDVKKLAGDFGKVFKKTCAGKSKEVIHEWRQALVKVATIAGYDSSNWDNEAGMIERIATDVSNKLFSSAPLSDFDGFVGMRARMEEMERLLLLGSNEVRMIGIWGPSGIGKSTIARVLFNKYSHQFQLSVFMENIKRRYPRPYYDEYSAKLQLQKEFLSQIISHEDMLIHHLGVAQDRLKDKKVLVVLDDVDHLVQLDAMAKETRWFGPGSRIVITTQDKRLLNAHRINHIYEVEFPPPNEALEILCIYAFGHKSPNDGFEKLAWEVTKLAGNLPLGLRVMGSYFKGMSKHEWKRALPRLRASLDGETESILKFSYDALCEEDKALFLYIACFFNDEPIEKLDEHLAHKFLDVKEGLHALAEKSLISIRSAKYVDMHTLLARLGREIVRKQSIKEPGHRQFLVDARDISQVLRNDPLGSGSVIGIYLTYSELAKELKISDGAFEKMSNAQFLRFECAPLLPSALLHWFRCPMTCLPSNFIPEFLVEINMRESNLEKLWEGIKTIRNLKWMDLSRAKNLKEIPDLSTATNLRKLDLRYCSSLVELPFSIGNAINLQKLKLSGCSSLVELPSSIGNMINLKELILDDCTSMMKLPFSMENATNFEKLVLKGCLHLVELPSSIGNLKQLNLKNCSSLVKLPSSLRNAHYLQDFTFTGCSSLEELPTYLGNKTHHCEIDLGGCSSLVELASSIGNMIILMKLSLDGCSSLVKLPSFTGNMIDLQALSLNGCSSLVELPSSIGKLHNLQKLCLKSCSKLKALPININMESLNELDLIDCSLLKSFPEISTNISVLKLKGTAIEEIPPSVRAWFNLDSLHMSYCENLMNSQHAFDRVTELHLSDTGIQEISSWVKNMSRLHTLVIKGCTKLVSLPQLPDSLAILDAENCESLERLDFSFNKTKFIDLNFVDCFKLNQEARDLIITTLTRRLAVFPGAKVPTYFTYRAAGSSLSMKSNGLINTHFPTYSSIKACVLLVKKGDVEAGDRKMTLIYCHINDKGFNNFWYRFSLSSKEHLFVFELKEIVRSTGLVLKFQVNSEEWEIKECGVRLPETLAPSC</sequence>
<dbReference type="OrthoDB" id="2018313at2759"/>
<reference evidence="10" key="1">
    <citation type="submission" date="2020-01" db="EMBL/GenBank/DDBJ databases">
        <authorList>
            <person name="Mishra B."/>
        </authorList>
    </citation>
    <scope>NUCLEOTIDE SEQUENCE [LARGE SCALE GENOMIC DNA]</scope>
</reference>
<dbReference type="GO" id="GO:0051707">
    <property type="term" value="P:response to other organism"/>
    <property type="evidence" value="ECO:0007669"/>
    <property type="project" value="UniProtKB-ARBA"/>
</dbReference>
<dbReference type="InterPro" id="IPR027417">
    <property type="entry name" value="P-loop_NTPase"/>
</dbReference>
<dbReference type="AlphaFoldDB" id="A0A6D2IWT1"/>
<dbReference type="SUPFAM" id="SSF52047">
    <property type="entry name" value="RNI-like"/>
    <property type="match status" value="1"/>
</dbReference>
<evidence type="ECO:0000256" key="3">
    <source>
        <dbReference type="ARBA" id="ARBA00022737"/>
    </source>
</evidence>
<dbReference type="EMBL" id="CACVBM020001101">
    <property type="protein sequence ID" value="CAA7031060.1"/>
    <property type="molecule type" value="Genomic_DNA"/>
</dbReference>
<evidence type="ECO:0000259" key="9">
    <source>
        <dbReference type="PROSITE" id="PS50104"/>
    </source>
</evidence>
<dbReference type="EC" id="3.2.2.6" evidence="1"/>
<dbReference type="FunFam" id="3.80.10.10:FF:000845">
    <property type="entry name" value="Disease resistance protein (TIR-NBS-LRR class)"/>
    <property type="match status" value="1"/>
</dbReference>
<keyword evidence="5" id="KW-0611">Plant defense</keyword>
<dbReference type="GO" id="GO:0007165">
    <property type="term" value="P:signal transduction"/>
    <property type="evidence" value="ECO:0007669"/>
    <property type="project" value="InterPro"/>
</dbReference>
<evidence type="ECO:0000256" key="7">
    <source>
        <dbReference type="ARBA" id="ARBA00047304"/>
    </source>
</evidence>
<dbReference type="Gene3D" id="1.10.8.430">
    <property type="entry name" value="Helical domain of apoptotic protease-activating factors"/>
    <property type="match status" value="1"/>
</dbReference>
<keyword evidence="11" id="KW-1185">Reference proteome</keyword>
<evidence type="ECO:0000256" key="5">
    <source>
        <dbReference type="ARBA" id="ARBA00022821"/>
    </source>
</evidence>
<dbReference type="SMART" id="SM00382">
    <property type="entry name" value="AAA"/>
    <property type="match status" value="1"/>
</dbReference>
<dbReference type="SUPFAM" id="SSF52540">
    <property type="entry name" value="P-loop containing nucleoside triphosphate hydrolases"/>
    <property type="match status" value="1"/>
</dbReference>
<dbReference type="SUPFAM" id="SSF52200">
    <property type="entry name" value="Toll/Interleukin receptor TIR domain"/>
    <property type="match status" value="1"/>
</dbReference>
<keyword evidence="6" id="KW-0520">NAD</keyword>
<dbReference type="PROSITE" id="PS50104">
    <property type="entry name" value="TIR"/>
    <property type="match status" value="1"/>
</dbReference>
<dbReference type="InterPro" id="IPR032675">
    <property type="entry name" value="LRR_dom_sf"/>
</dbReference>
<evidence type="ECO:0000256" key="4">
    <source>
        <dbReference type="ARBA" id="ARBA00022801"/>
    </source>
</evidence>
<keyword evidence="3" id="KW-0677">Repeat</keyword>
<dbReference type="PRINTS" id="PR00364">
    <property type="entry name" value="DISEASERSIST"/>
</dbReference>
<feature type="transmembrane region" description="Helical" evidence="8">
    <location>
        <begin position="6"/>
        <end position="28"/>
    </location>
</feature>
<dbReference type="InterPro" id="IPR002182">
    <property type="entry name" value="NB-ARC"/>
</dbReference>
<dbReference type="InterPro" id="IPR042197">
    <property type="entry name" value="Apaf_helical"/>
</dbReference>
<dbReference type="GO" id="GO:0006952">
    <property type="term" value="P:defense response"/>
    <property type="evidence" value="ECO:0007669"/>
    <property type="project" value="UniProtKB-KW"/>
</dbReference>
<dbReference type="FunFam" id="3.40.50.300:FF:001002">
    <property type="entry name" value="Disease resistance protein (TIR-NBS-LRR class)"/>
    <property type="match status" value="1"/>
</dbReference>